<keyword evidence="2" id="KW-0964">Secreted</keyword>
<accession>A0A2K2DJU2</accession>
<evidence type="ECO:0008006" key="7">
    <source>
        <dbReference type="Google" id="ProtNLM"/>
    </source>
</evidence>
<reference evidence="5" key="3">
    <citation type="submission" date="2018-08" db="UniProtKB">
        <authorList>
            <consortium name="EnsemblPlants"/>
        </authorList>
    </citation>
    <scope>IDENTIFICATION</scope>
    <source>
        <strain evidence="5">cv. Bd21</strain>
    </source>
</reference>
<keyword evidence="6" id="KW-1185">Reference proteome</keyword>
<dbReference type="EnsemblPlants" id="PNT74537">
    <property type="protein sequence ID" value="PNT74537"/>
    <property type="gene ID" value="BRADI_1g17020v3"/>
</dbReference>
<proteinExistence type="predicted"/>
<dbReference type="InterPro" id="IPR036574">
    <property type="entry name" value="Scorpion_toxin-like_sf"/>
</dbReference>
<reference evidence="4" key="2">
    <citation type="submission" date="2017-06" db="EMBL/GenBank/DDBJ databases">
        <title>WGS assembly of Brachypodium distachyon.</title>
        <authorList>
            <consortium name="The International Brachypodium Initiative"/>
            <person name="Lucas S."/>
            <person name="Harmon-Smith M."/>
            <person name="Lail K."/>
            <person name="Tice H."/>
            <person name="Grimwood J."/>
            <person name="Bruce D."/>
            <person name="Barry K."/>
            <person name="Shu S."/>
            <person name="Lindquist E."/>
            <person name="Wang M."/>
            <person name="Pitluck S."/>
            <person name="Vogel J.P."/>
            <person name="Garvin D.F."/>
            <person name="Mockler T.C."/>
            <person name="Schmutz J."/>
            <person name="Rokhsar D."/>
            <person name="Bevan M.W."/>
        </authorList>
    </citation>
    <scope>NUCLEOTIDE SEQUENCE</scope>
    <source>
        <strain evidence="4">Bd21</strain>
    </source>
</reference>
<evidence type="ECO:0000256" key="2">
    <source>
        <dbReference type="ARBA" id="ARBA00022525"/>
    </source>
</evidence>
<dbReference type="EMBL" id="CM000880">
    <property type="protein sequence ID" value="PNT74537.1"/>
    <property type="molecule type" value="Genomic_DNA"/>
</dbReference>
<evidence type="ECO:0000256" key="1">
    <source>
        <dbReference type="ARBA" id="ARBA00004613"/>
    </source>
</evidence>
<dbReference type="InterPro" id="IPR002061">
    <property type="entry name" value="Scorpion_toxinL/defensin"/>
</dbReference>
<comment type="subcellular location">
    <subcellularLocation>
        <location evidence="1">Secreted</location>
    </subcellularLocation>
</comment>
<dbReference type="SUPFAM" id="SSF57095">
    <property type="entry name" value="Scorpion toxin-like"/>
    <property type="match status" value="1"/>
</dbReference>
<dbReference type="Pfam" id="PF00537">
    <property type="entry name" value="Toxin_3"/>
    <property type="match status" value="1"/>
</dbReference>
<dbReference type="Gramene" id="PNT74537">
    <property type="protein sequence ID" value="PNT74537"/>
    <property type="gene ID" value="BRADI_1g17020v3"/>
</dbReference>
<reference evidence="4 5" key="1">
    <citation type="journal article" date="2010" name="Nature">
        <title>Genome sequencing and analysis of the model grass Brachypodium distachyon.</title>
        <authorList>
            <consortium name="International Brachypodium Initiative"/>
        </authorList>
    </citation>
    <scope>NUCLEOTIDE SEQUENCE [LARGE SCALE GENOMIC DNA]</scope>
    <source>
        <strain evidence="4 5">Bd21</strain>
    </source>
</reference>
<protein>
    <recommendedName>
        <fullName evidence="7">Knottin scorpion toxin-like domain-containing protein</fullName>
    </recommendedName>
</protein>
<dbReference type="AlphaFoldDB" id="A0A2K2DJU2"/>
<evidence type="ECO:0000256" key="3">
    <source>
        <dbReference type="SAM" id="SignalP"/>
    </source>
</evidence>
<dbReference type="GO" id="GO:0019871">
    <property type="term" value="F:sodium channel inhibitor activity"/>
    <property type="evidence" value="ECO:0007669"/>
    <property type="project" value="InterPro"/>
</dbReference>
<organism evidence="4">
    <name type="scientific">Brachypodium distachyon</name>
    <name type="common">Purple false brome</name>
    <name type="synonym">Trachynia distachya</name>
    <dbReference type="NCBI Taxonomy" id="15368"/>
    <lineage>
        <taxon>Eukaryota</taxon>
        <taxon>Viridiplantae</taxon>
        <taxon>Streptophyta</taxon>
        <taxon>Embryophyta</taxon>
        <taxon>Tracheophyta</taxon>
        <taxon>Spermatophyta</taxon>
        <taxon>Magnoliopsida</taxon>
        <taxon>Liliopsida</taxon>
        <taxon>Poales</taxon>
        <taxon>Poaceae</taxon>
        <taxon>BOP clade</taxon>
        <taxon>Pooideae</taxon>
        <taxon>Stipodae</taxon>
        <taxon>Brachypodieae</taxon>
        <taxon>Brachypodium</taxon>
    </lineage>
</organism>
<evidence type="ECO:0000313" key="4">
    <source>
        <dbReference type="EMBL" id="PNT74537.1"/>
    </source>
</evidence>
<evidence type="ECO:0000313" key="6">
    <source>
        <dbReference type="Proteomes" id="UP000008810"/>
    </source>
</evidence>
<dbReference type="GO" id="GO:0005576">
    <property type="term" value="C:extracellular region"/>
    <property type="evidence" value="ECO:0007669"/>
    <property type="project" value="UniProtKB-SubCell"/>
</dbReference>
<feature type="signal peptide" evidence="3">
    <location>
        <begin position="1"/>
        <end position="31"/>
    </location>
</feature>
<dbReference type="InParanoid" id="A0A2K2DJU2"/>
<name>A0A2K2DJU2_BRADI</name>
<sequence>MASFQSNTRALFLMTLLLMISTTLLSSQASARNLAGLEAKDAGVQKLIEPNANFCEPNFCDRICKEDKYKRGICDTEGGPDVHCFCHID</sequence>
<feature type="chain" id="PRO_5036319241" description="Knottin scorpion toxin-like domain-containing protein" evidence="3">
    <location>
        <begin position="32"/>
        <end position="89"/>
    </location>
</feature>
<evidence type="ECO:0000313" key="5">
    <source>
        <dbReference type="EnsemblPlants" id="PNT74537"/>
    </source>
</evidence>
<gene>
    <name evidence="4" type="ORF">BRADI_1g17020v3</name>
</gene>
<keyword evidence="3" id="KW-0732">Signal</keyword>
<dbReference type="Proteomes" id="UP000008810">
    <property type="component" value="Chromosome 1"/>
</dbReference>